<dbReference type="OrthoDB" id="9804328at2"/>
<dbReference type="InterPro" id="IPR036480">
    <property type="entry name" value="CarbP_synth_ssu_N_sf"/>
</dbReference>
<feature type="compositionally biased region" description="Low complexity" evidence="1">
    <location>
        <begin position="163"/>
        <end position="181"/>
    </location>
</feature>
<dbReference type="SUPFAM" id="SSF52021">
    <property type="entry name" value="Carbamoyl phosphate synthetase, small subunit N-terminal domain"/>
    <property type="match status" value="1"/>
</dbReference>
<gene>
    <name evidence="3" type="ORF">DC083_02520</name>
</gene>
<feature type="domain" description="Carbamoyl-phosphate synthase small subunit N-terminal" evidence="2">
    <location>
        <begin position="3"/>
        <end position="133"/>
    </location>
</feature>
<dbReference type="Gene3D" id="3.50.30.20">
    <property type="entry name" value="Carbamoyl-phosphate synthase small subunit, N-terminal domain"/>
    <property type="match status" value="1"/>
</dbReference>
<protein>
    <recommendedName>
        <fullName evidence="2">Carbamoyl-phosphate synthase small subunit N-terminal domain-containing protein</fullName>
    </recommendedName>
</protein>
<proteinExistence type="predicted"/>
<dbReference type="EMBL" id="QEWQ01000001">
    <property type="protein sequence ID" value="PWD82074.1"/>
    <property type="molecule type" value="Genomic_DNA"/>
</dbReference>
<dbReference type="SMART" id="SM01097">
    <property type="entry name" value="CPSase_sm_chain"/>
    <property type="match status" value="1"/>
</dbReference>
<dbReference type="InterPro" id="IPR002474">
    <property type="entry name" value="CarbamoylP_synth_ssu_N"/>
</dbReference>
<evidence type="ECO:0000313" key="3">
    <source>
        <dbReference type="EMBL" id="PWD82074.1"/>
    </source>
</evidence>
<feature type="region of interest" description="Disordered" evidence="1">
    <location>
        <begin position="163"/>
        <end position="189"/>
    </location>
</feature>
<reference evidence="4" key="1">
    <citation type="submission" date="2018-05" db="EMBL/GenBank/DDBJ databases">
        <title>Ignatzschineria dubaiensis sp. nov., isolated from necrotic foot tissues of dromedaries (Camelus dromedarius) and associated maggots in Dubai, United Arab Emirates.</title>
        <authorList>
            <person name="Tsang C.C."/>
            <person name="Tang J.Y.M."/>
            <person name="Fong J.Y.H."/>
            <person name="Kinne J."/>
            <person name="Lee H.H."/>
            <person name="Joseph M."/>
            <person name="Jose S."/>
            <person name="Schuster R.K."/>
            <person name="Tang Y."/>
            <person name="Sivakumar S."/>
            <person name="Chen J.H.K."/>
            <person name="Teng J.L.L."/>
            <person name="Lau S.K.P."/>
            <person name="Wernery U."/>
            <person name="Woo P.C.Y."/>
        </authorList>
    </citation>
    <scope>NUCLEOTIDE SEQUENCE [LARGE SCALE GENOMIC DNA]</scope>
    <source>
        <strain evidence="4">KCTC 22644</strain>
    </source>
</reference>
<dbReference type="Proteomes" id="UP000245020">
    <property type="component" value="Unassembled WGS sequence"/>
</dbReference>
<sequence>MKEIATLLLADGTVFTGVSVGAEGEVMANITLYRGATGYENVLTDSAYEQQIIAFTYPHIGNTGISEDRKPVVSGVILRDYPVMESHFQSQWPLKEYLRRHHIIAISEVDTRHLSTLVREAESNFGTISGVIITGKLSALQLEAKFKHYFGVEYPENRMTTLLSSSQNRSTQNSVTQNSTTISLQNPQG</sequence>
<organism evidence="3 4">
    <name type="scientific">Ignatzschineria ureiclastica</name>
    <dbReference type="NCBI Taxonomy" id="472582"/>
    <lineage>
        <taxon>Bacteria</taxon>
        <taxon>Pseudomonadati</taxon>
        <taxon>Pseudomonadota</taxon>
        <taxon>Gammaproteobacteria</taxon>
        <taxon>Cardiobacteriales</taxon>
        <taxon>Ignatzschineriaceae</taxon>
        <taxon>Ignatzschineria</taxon>
    </lineage>
</organism>
<comment type="caution">
    <text evidence="3">The sequence shown here is derived from an EMBL/GenBank/DDBJ whole genome shotgun (WGS) entry which is preliminary data.</text>
</comment>
<evidence type="ECO:0000259" key="2">
    <source>
        <dbReference type="SMART" id="SM01097"/>
    </source>
</evidence>
<keyword evidence="4" id="KW-1185">Reference proteome</keyword>
<dbReference type="AlphaFoldDB" id="A0A2U2AHD9"/>
<dbReference type="Pfam" id="PF00988">
    <property type="entry name" value="CPSase_sm_chain"/>
    <property type="match status" value="1"/>
</dbReference>
<accession>A0A2U2AHD9</accession>
<evidence type="ECO:0000256" key="1">
    <source>
        <dbReference type="SAM" id="MobiDB-lite"/>
    </source>
</evidence>
<dbReference type="RefSeq" id="WP_109188674.1">
    <property type="nucleotide sequence ID" value="NZ_BMYA01000001.1"/>
</dbReference>
<name>A0A2U2AHD9_9GAMM</name>
<evidence type="ECO:0000313" key="4">
    <source>
        <dbReference type="Proteomes" id="UP000245020"/>
    </source>
</evidence>